<protein>
    <recommendedName>
        <fullName evidence="8">Major facilitator superfamily (MFS) profile domain-containing protein</fullName>
    </recommendedName>
</protein>
<feature type="transmembrane region" description="Helical" evidence="7">
    <location>
        <begin position="99"/>
        <end position="120"/>
    </location>
</feature>
<feature type="transmembrane region" description="Helical" evidence="7">
    <location>
        <begin position="480"/>
        <end position="507"/>
    </location>
</feature>
<keyword evidence="10" id="KW-1185">Reference proteome</keyword>
<evidence type="ECO:0000256" key="7">
    <source>
        <dbReference type="SAM" id="Phobius"/>
    </source>
</evidence>
<feature type="transmembrane region" description="Helical" evidence="7">
    <location>
        <begin position="62"/>
        <end position="87"/>
    </location>
</feature>
<feature type="region of interest" description="Disordered" evidence="6">
    <location>
        <begin position="247"/>
        <end position="282"/>
    </location>
</feature>
<evidence type="ECO:0000313" key="10">
    <source>
        <dbReference type="Proteomes" id="UP001337655"/>
    </source>
</evidence>
<dbReference type="InterPro" id="IPR036259">
    <property type="entry name" value="MFS_trans_sf"/>
</dbReference>
<feature type="transmembrane region" description="Helical" evidence="7">
    <location>
        <begin position="24"/>
        <end position="50"/>
    </location>
</feature>
<evidence type="ECO:0000256" key="1">
    <source>
        <dbReference type="ARBA" id="ARBA00004141"/>
    </source>
</evidence>
<dbReference type="InterPro" id="IPR011701">
    <property type="entry name" value="MFS"/>
</dbReference>
<evidence type="ECO:0000256" key="5">
    <source>
        <dbReference type="ARBA" id="ARBA00023136"/>
    </source>
</evidence>
<dbReference type="GO" id="GO:0016020">
    <property type="term" value="C:membrane"/>
    <property type="evidence" value="ECO:0007669"/>
    <property type="project" value="UniProtKB-SubCell"/>
</dbReference>
<feature type="transmembrane region" description="Helical" evidence="7">
    <location>
        <begin position="184"/>
        <end position="204"/>
    </location>
</feature>
<evidence type="ECO:0000256" key="3">
    <source>
        <dbReference type="ARBA" id="ARBA00022692"/>
    </source>
</evidence>
<evidence type="ECO:0000256" key="4">
    <source>
        <dbReference type="ARBA" id="ARBA00022989"/>
    </source>
</evidence>
<feature type="region of interest" description="Disordered" evidence="6">
    <location>
        <begin position="510"/>
        <end position="534"/>
    </location>
</feature>
<dbReference type="InterPro" id="IPR020846">
    <property type="entry name" value="MFS_dom"/>
</dbReference>
<dbReference type="RefSeq" id="XP_064660064.1">
    <property type="nucleotide sequence ID" value="XM_064801434.1"/>
</dbReference>
<keyword evidence="3 7" id="KW-0812">Transmembrane</keyword>
<dbReference type="Gene3D" id="1.20.1250.20">
    <property type="entry name" value="MFS general substrate transporter like domains"/>
    <property type="match status" value="1"/>
</dbReference>
<evidence type="ECO:0000256" key="6">
    <source>
        <dbReference type="SAM" id="MobiDB-lite"/>
    </source>
</evidence>
<name>A0AAV9PCW1_9PEZI</name>
<sequence length="534" mass="56978">MFRWLTGSSTSPPIFLKYRSSKTFIILTVSTAIFTDIFTYGIVVPVLPFALTSRANVQPGSIQTWISIFLAVYGAALLCTAPICGWLADRSSSRRLPLILGLLALGGATVMLCVGNSIGMLAAGRVLQGISAAVVWVVGLALMVDTVGQDEVGQAMGYVGLSMSLAMLLAPLLGGVVFDAAGYYAVFAMAFGLIVVDVLLRVVLVEKKVAARWDENGVWIGSEGEHREKAPDAGNRDSVGDVEMQTITENQTDDQPATVETEGARPNMDHSVSATSAPLAPSDSLRSAPPVVRRIVARLPPVVYLLGSRRLLSALFATVIQASLLTAFDSILPLFVRDTFGWNSLGAGLIFLPIVVVSFLGPVVGYLSDRQGPRWYAIAGFVLACPFLILLRLVTHNTLEQKVLLCALLALIGTCLTLMITPIMAEITYAVNAKAERRPAGFFGRNGAYAQAYSLFNMGFAAGTMFGPLLGGLVNQSQGWGTATLILGLVSGVTAIPVAIWTGGSVFKERRKRREEMERPEGQQPETSSIEAAS</sequence>
<dbReference type="PROSITE" id="PS50850">
    <property type="entry name" value="MFS"/>
    <property type="match status" value="1"/>
</dbReference>
<feature type="transmembrane region" description="Helical" evidence="7">
    <location>
        <begin position="314"/>
        <end position="336"/>
    </location>
</feature>
<feature type="transmembrane region" description="Helical" evidence="7">
    <location>
        <begin position="452"/>
        <end position="474"/>
    </location>
</feature>
<dbReference type="CDD" id="cd17325">
    <property type="entry name" value="MFS_MdtG_SLC18_like"/>
    <property type="match status" value="1"/>
</dbReference>
<feature type="transmembrane region" description="Helical" evidence="7">
    <location>
        <begin position="126"/>
        <end position="144"/>
    </location>
</feature>
<dbReference type="EMBL" id="JAVRRT010000006">
    <property type="protein sequence ID" value="KAK5171036.1"/>
    <property type="molecule type" value="Genomic_DNA"/>
</dbReference>
<feature type="domain" description="Major facilitator superfamily (MFS) profile" evidence="8">
    <location>
        <begin position="25"/>
        <end position="506"/>
    </location>
</feature>
<keyword evidence="2" id="KW-0813">Transport</keyword>
<dbReference type="AlphaFoldDB" id="A0AAV9PCW1"/>
<dbReference type="Gene3D" id="1.20.1720.10">
    <property type="entry name" value="Multidrug resistance protein D"/>
    <property type="match status" value="1"/>
</dbReference>
<keyword evidence="4 7" id="KW-1133">Transmembrane helix</keyword>
<feature type="compositionally biased region" description="Polar residues" evidence="6">
    <location>
        <begin position="524"/>
        <end position="534"/>
    </location>
</feature>
<dbReference type="PANTHER" id="PTHR23506">
    <property type="entry name" value="GH10249P"/>
    <property type="match status" value="1"/>
</dbReference>
<dbReference type="Pfam" id="PF07690">
    <property type="entry name" value="MFS_1"/>
    <property type="match status" value="2"/>
</dbReference>
<gene>
    <name evidence="9" type="ORF">LTR77_004180</name>
</gene>
<proteinExistence type="predicted"/>
<dbReference type="SUPFAM" id="SSF103473">
    <property type="entry name" value="MFS general substrate transporter"/>
    <property type="match status" value="1"/>
</dbReference>
<reference evidence="9 10" key="1">
    <citation type="submission" date="2023-08" db="EMBL/GenBank/DDBJ databases">
        <title>Black Yeasts Isolated from many extreme environments.</title>
        <authorList>
            <person name="Coleine C."/>
            <person name="Stajich J.E."/>
            <person name="Selbmann L."/>
        </authorList>
    </citation>
    <scope>NUCLEOTIDE SEQUENCE [LARGE SCALE GENOMIC DNA]</scope>
    <source>
        <strain evidence="9 10">CCFEE 5935</strain>
    </source>
</reference>
<feature type="transmembrane region" description="Helical" evidence="7">
    <location>
        <begin position="375"/>
        <end position="395"/>
    </location>
</feature>
<dbReference type="GeneID" id="89925526"/>
<evidence type="ECO:0000313" key="9">
    <source>
        <dbReference type="EMBL" id="KAK5171036.1"/>
    </source>
</evidence>
<feature type="transmembrane region" description="Helical" evidence="7">
    <location>
        <begin position="348"/>
        <end position="368"/>
    </location>
</feature>
<accession>A0AAV9PCW1</accession>
<evidence type="ECO:0000259" key="8">
    <source>
        <dbReference type="PROSITE" id="PS50850"/>
    </source>
</evidence>
<dbReference type="InterPro" id="IPR050930">
    <property type="entry name" value="MFS_Vesicular_Transporter"/>
</dbReference>
<dbReference type="PANTHER" id="PTHR23506:SF23">
    <property type="entry name" value="GH10249P"/>
    <property type="match status" value="1"/>
</dbReference>
<comment type="subcellular location">
    <subcellularLocation>
        <location evidence="1">Membrane</location>
        <topology evidence="1">Multi-pass membrane protein</topology>
    </subcellularLocation>
</comment>
<dbReference type="Proteomes" id="UP001337655">
    <property type="component" value="Unassembled WGS sequence"/>
</dbReference>
<keyword evidence="5 7" id="KW-0472">Membrane</keyword>
<feature type="transmembrane region" description="Helical" evidence="7">
    <location>
        <begin position="407"/>
        <end position="431"/>
    </location>
</feature>
<organism evidence="9 10">
    <name type="scientific">Saxophila tyrrhenica</name>
    <dbReference type="NCBI Taxonomy" id="1690608"/>
    <lineage>
        <taxon>Eukaryota</taxon>
        <taxon>Fungi</taxon>
        <taxon>Dikarya</taxon>
        <taxon>Ascomycota</taxon>
        <taxon>Pezizomycotina</taxon>
        <taxon>Dothideomycetes</taxon>
        <taxon>Dothideomycetidae</taxon>
        <taxon>Mycosphaerellales</taxon>
        <taxon>Extremaceae</taxon>
        <taxon>Saxophila</taxon>
    </lineage>
</organism>
<feature type="transmembrane region" description="Helical" evidence="7">
    <location>
        <begin position="156"/>
        <end position="178"/>
    </location>
</feature>
<dbReference type="GO" id="GO:0022857">
    <property type="term" value="F:transmembrane transporter activity"/>
    <property type="evidence" value="ECO:0007669"/>
    <property type="project" value="InterPro"/>
</dbReference>
<evidence type="ECO:0000256" key="2">
    <source>
        <dbReference type="ARBA" id="ARBA00022448"/>
    </source>
</evidence>
<comment type="caution">
    <text evidence="9">The sequence shown here is derived from an EMBL/GenBank/DDBJ whole genome shotgun (WGS) entry which is preliminary data.</text>
</comment>